<protein>
    <submittedName>
        <fullName evidence="2">DUF6152 family protein</fullName>
    </submittedName>
</protein>
<feature type="chain" id="PRO_5046171855" evidence="1">
    <location>
        <begin position="24"/>
        <end position="158"/>
    </location>
</feature>
<organism evidence="2 3">
    <name type="scientific">Aquincola tertiaricarbonis</name>
    <dbReference type="NCBI Taxonomy" id="391953"/>
    <lineage>
        <taxon>Bacteria</taxon>
        <taxon>Pseudomonadati</taxon>
        <taxon>Pseudomonadota</taxon>
        <taxon>Betaproteobacteria</taxon>
        <taxon>Burkholderiales</taxon>
        <taxon>Sphaerotilaceae</taxon>
        <taxon>Aquincola</taxon>
    </lineage>
</organism>
<sequence length="158" mass="17230">MQRRQVLAIAVPGMLMLAGQARAHHGWSGFDQQRPLYLQGKAVQVQWRNPHAELTLERPADLALPTDLAQRPVPPQTAPVDGPALLSAARLPTRNDKRWTIELAPLTRLEAWKMPRIEAGSEVAVLGFAAAGEQGDAVLRAEYVWVGGKAYGLRSSPA</sequence>
<reference evidence="2" key="1">
    <citation type="submission" date="2022-05" db="EMBL/GenBank/DDBJ databases">
        <title>An RpoN-dependent PEP-CTERM gene is involved in floc formation of an Aquincola tertiaricarbonis strain.</title>
        <authorList>
            <person name="Qiu D."/>
            <person name="Xia M."/>
        </authorList>
    </citation>
    <scope>NUCLEOTIDE SEQUENCE</scope>
    <source>
        <strain evidence="2">RN12</strain>
    </source>
</reference>
<keyword evidence="3" id="KW-1185">Reference proteome</keyword>
<dbReference type="Pfam" id="PF19649">
    <property type="entry name" value="DUF6152"/>
    <property type="match status" value="1"/>
</dbReference>
<evidence type="ECO:0000313" key="2">
    <source>
        <dbReference type="EMBL" id="URI09356.1"/>
    </source>
</evidence>
<feature type="signal peptide" evidence="1">
    <location>
        <begin position="1"/>
        <end position="23"/>
    </location>
</feature>
<evidence type="ECO:0000313" key="3">
    <source>
        <dbReference type="Proteomes" id="UP001056201"/>
    </source>
</evidence>
<evidence type="ECO:0000256" key="1">
    <source>
        <dbReference type="SAM" id="SignalP"/>
    </source>
</evidence>
<accession>A0ABY4SBA2</accession>
<proteinExistence type="predicted"/>
<dbReference type="RefSeq" id="WP_250197585.1">
    <property type="nucleotide sequence ID" value="NZ_CP097636.1"/>
</dbReference>
<dbReference type="InterPro" id="IPR046150">
    <property type="entry name" value="DUF6152"/>
</dbReference>
<keyword evidence="1" id="KW-0732">Signal</keyword>
<gene>
    <name evidence="2" type="ORF">MW290_27715</name>
</gene>
<dbReference type="Proteomes" id="UP001056201">
    <property type="component" value="Chromosome 2"/>
</dbReference>
<dbReference type="EMBL" id="CP097636">
    <property type="protein sequence ID" value="URI09356.1"/>
    <property type="molecule type" value="Genomic_DNA"/>
</dbReference>
<name>A0ABY4SBA2_AQUTE</name>